<dbReference type="InterPro" id="IPR014746">
    <property type="entry name" value="Gln_synth/guanido_kin_cat_dom"/>
</dbReference>
<dbReference type="Pfam" id="PF00571">
    <property type="entry name" value="CBS"/>
    <property type="match status" value="2"/>
</dbReference>
<dbReference type="RefSeq" id="WP_169680641.1">
    <property type="nucleotide sequence ID" value="NZ_JABBNU010000005.1"/>
</dbReference>
<feature type="domain" description="CBS" evidence="2">
    <location>
        <begin position="508"/>
        <end position="564"/>
    </location>
</feature>
<feature type="domain" description="CBS" evidence="2">
    <location>
        <begin position="573"/>
        <end position="627"/>
    </location>
</feature>
<keyword evidence="1" id="KW-0129">CBS domain</keyword>
<gene>
    <name evidence="3" type="ORF">HH304_09200</name>
</gene>
<dbReference type="SUPFAM" id="SSF54631">
    <property type="entry name" value="CBS-domain pair"/>
    <property type="match status" value="1"/>
</dbReference>
<dbReference type="InterPro" id="IPR000644">
    <property type="entry name" value="CBS_dom"/>
</dbReference>
<keyword evidence="4" id="KW-1185">Reference proteome</keyword>
<dbReference type="Gene3D" id="3.30.590.20">
    <property type="match status" value="1"/>
</dbReference>
<dbReference type="InterPro" id="IPR046342">
    <property type="entry name" value="CBS_dom_sf"/>
</dbReference>
<evidence type="ECO:0000313" key="3">
    <source>
        <dbReference type="EMBL" id="NMM48574.1"/>
    </source>
</evidence>
<evidence type="ECO:0000313" key="4">
    <source>
        <dbReference type="Proteomes" id="UP000559010"/>
    </source>
</evidence>
<proteinExistence type="predicted"/>
<dbReference type="InterPro" id="IPR050141">
    <property type="entry name" value="GCL_type2/YbdK_subfam"/>
</dbReference>
<dbReference type="Pfam" id="PF04107">
    <property type="entry name" value="GCS2"/>
    <property type="match status" value="1"/>
</dbReference>
<organism evidence="3 4">
    <name type="scientific">Marinigracilibium pacificum</name>
    <dbReference type="NCBI Taxonomy" id="2729599"/>
    <lineage>
        <taxon>Bacteria</taxon>
        <taxon>Pseudomonadati</taxon>
        <taxon>Bacteroidota</taxon>
        <taxon>Cytophagia</taxon>
        <taxon>Cytophagales</taxon>
        <taxon>Flammeovirgaceae</taxon>
        <taxon>Marinigracilibium</taxon>
    </lineage>
</organism>
<dbReference type="PANTHER" id="PTHR36510:SF3">
    <property type="entry name" value="CONSERVED PROTEIN"/>
    <property type="match status" value="1"/>
</dbReference>
<dbReference type="AlphaFoldDB" id="A0A848J266"/>
<dbReference type="PANTHER" id="PTHR36510">
    <property type="entry name" value="GLUTAMATE--CYSTEINE LIGASE 2-RELATED"/>
    <property type="match status" value="1"/>
</dbReference>
<comment type="caution">
    <text evidence="3">The sequence shown here is derived from an EMBL/GenBank/DDBJ whole genome shotgun (WGS) entry which is preliminary data.</text>
</comment>
<dbReference type="SMART" id="SM00116">
    <property type="entry name" value="CBS"/>
    <property type="match status" value="2"/>
</dbReference>
<accession>A0A848J266</accession>
<sequence length="627" mass="71374">MGEHSVKSISDGNLRTQYIKRLLEDIELLDQLIMLDSFENDVVRIGAEQEFCLINDQWKPANNSLDVLKDINDSHFTTELARYNLEINLDPLVFENNCFSTLENNLKSHLKKAGKAAKKNGSKVLLTGILPTISRKELQMDYMTPIPRYYLLNEVVKAIRGTDFSFHIMGVDELTFIHDSVLFEACNTSFQMHLQISSDDFISAYNWSQAIAGPVLGICANSPLLLGRELWFETRVALFMQSVDTRSSSYALRDQDARVSFGDSWAQGTVTDIFKKNISKYKVLLTKELEANIYGKMNNKLKDIPKLEALSLHNSTIYPWNRPCYGVGGGKPHLRIENRYIPAGPTIVDEIANFAFWAGLMKGRPEKYNDMLSQMDFRDAKSNFIRAARTGKESVMRWEGDYKSVRQLIINDFLPIAYSGLEKMNIDKGDIDKYLGIIEQRTSGRSAAQWMIKNYRNLKENLKVDDALMALTKSIYKNQQKDIPVHNWKTPKPIPTIHESSKYAGHIMSTQLFTVNENDPAEFALKIMEWNDIHHLPVEDLSGNLIGVLNQSFIDYVENTADDLSSTKVQDIMSDEFMTVDIHTPIKDVISIIQNQELTCLPVVEKQQLVGIITLNDIKRLNYGGIV</sequence>
<dbReference type="SUPFAM" id="SSF55931">
    <property type="entry name" value="Glutamine synthetase/guanido kinase"/>
    <property type="match status" value="1"/>
</dbReference>
<dbReference type="Gene3D" id="3.10.580.10">
    <property type="entry name" value="CBS-domain"/>
    <property type="match status" value="1"/>
</dbReference>
<dbReference type="Proteomes" id="UP000559010">
    <property type="component" value="Unassembled WGS sequence"/>
</dbReference>
<name>A0A848J266_9BACT</name>
<evidence type="ECO:0000259" key="2">
    <source>
        <dbReference type="PROSITE" id="PS51371"/>
    </source>
</evidence>
<reference evidence="3 4" key="1">
    <citation type="submission" date="2020-04" db="EMBL/GenBank/DDBJ databases">
        <title>Flammeovirgaceae bacterium KN852 isolated from deep sea.</title>
        <authorList>
            <person name="Zhang D.-C."/>
        </authorList>
    </citation>
    <scope>NUCLEOTIDE SEQUENCE [LARGE SCALE GENOMIC DNA]</scope>
    <source>
        <strain evidence="3 4">KN852</strain>
    </source>
</reference>
<dbReference type="GO" id="GO:0016879">
    <property type="term" value="F:ligase activity, forming carbon-nitrogen bonds"/>
    <property type="evidence" value="ECO:0007669"/>
    <property type="project" value="TreeGrafter"/>
</dbReference>
<protein>
    <submittedName>
        <fullName evidence="3">CBS domain-containing protein</fullName>
    </submittedName>
</protein>
<evidence type="ECO:0000256" key="1">
    <source>
        <dbReference type="PROSITE-ProRule" id="PRU00703"/>
    </source>
</evidence>
<dbReference type="PROSITE" id="PS51371">
    <property type="entry name" value="CBS"/>
    <property type="match status" value="2"/>
</dbReference>
<dbReference type="InterPro" id="IPR006336">
    <property type="entry name" value="GCS2"/>
</dbReference>
<dbReference type="EMBL" id="JABBNU010000005">
    <property type="protein sequence ID" value="NMM48574.1"/>
    <property type="molecule type" value="Genomic_DNA"/>
</dbReference>